<evidence type="ECO:0000259" key="2">
    <source>
        <dbReference type="Pfam" id="PF02714"/>
    </source>
</evidence>
<protein>
    <recommendedName>
        <fullName evidence="2">CSC1/OSCA1-like 7TM region domain-containing protein</fullName>
    </recommendedName>
</protein>
<gene>
    <name evidence="3" type="ORF">DM860_003667</name>
</gene>
<reference evidence="3 4" key="1">
    <citation type="submission" date="2018-06" db="EMBL/GenBank/DDBJ databases">
        <title>The Genome of Cuscuta australis (Dodder) Provides Insight into the Evolution of Plant Parasitism.</title>
        <authorList>
            <person name="Liu H."/>
        </authorList>
    </citation>
    <scope>NUCLEOTIDE SEQUENCE [LARGE SCALE GENOMIC DNA]</scope>
    <source>
        <strain evidence="4">cv. Yunnan</strain>
        <tissue evidence="3">Vines</tissue>
    </source>
</reference>
<keyword evidence="4" id="KW-1185">Reference proteome</keyword>
<feature type="region of interest" description="Disordered" evidence="1">
    <location>
        <begin position="134"/>
        <end position="156"/>
    </location>
</feature>
<dbReference type="InterPro" id="IPR003864">
    <property type="entry name" value="CSC1/OSCA1-like_7TM"/>
</dbReference>
<sequence length="156" mass="17757">MGTYSYGWIINVYNQEYESGAAFWPDVHGRIIFALVFSQFSTLGLLSTKRAAQCAPFLIALPILTITFQYYCKGRYESAFTKLPLQMKDTLEHAREPHFNLKVYLKNAYVHPVFKGEDDTYGYDKISEKGDLEEGVVVPTKRQSRRTTPAPSQGSN</sequence>
<dbReference type="Pfam" id="PF02714">
    <property type="entry name" value="RSN1_7TM"/>
    <property type="match status" value="1"/>
</dbReference>
<feature type="domain" description="CSC1/OSCA1-like 7TM region" evidence="2">
    <location>
        <begin position="9"/>
        <end position="46"/>
    </location>
</feature>
<dbReference type="EMBL" id="NQVE01000142">
    <property type="protein sequence ID" value="RAL44908.1"/>
    <property type="molecule type" value="Genomic_DNA"/>
</dbReference>
<proteinExistence type="predicted"/>
<comment type="caution">
    <text evidence="3">The sequence shown here is derived from an EMBL/GenBank/DDBJ whole genome shotgun (WGS) entry which is preliminary data.</text>
</comment>
<accession>A0A328DJW3</accession>
<dbReference type="GO" id="GO:0005886">
    <property type="term" value="C:plasma membrane"/>
    <property type="evidence" value="ECO:0007669"/>
    <property type="project" value="TreeGrafter"/>
</dbReference>
<evidence type="ECO:0000313" key="3">
    <source>
        <dbReference type="EMBL" id="RAL44908.1"/>
    </source>
</evidence>
<evidence type="ECO:0000256" key="1">
    <source>
        <dbReference type="SAM" id="MobiDB-lite"/>
    </source>
</evidence>
<name>A0A328DJW3_9ASTE</name>
<dbReference type="Proteomes" id="UP000249390">
    <property type="component" value="Unassembled WGS sequence"/>
</dbReference>
<dbReference type="PANTHER" id="PTHR13018:SF93">
    <property type="entry name" value="PROTEIN OSCA1"/>
    <property type="match status" value="1"/>
</dbReference>
<dbReference type="AlphaFoldDB" id="A0A328DJW3"/>
<dbReference type="PANTHER" id="PTHR13018">
    <property type="entry name" value="PROBABLE MEMBRANE PROTEIN DUF221-RELATED"/>
    <property type="match status" value="1"/>
</dbReference>
<dbReference type="InterPro" id="IPR045122">
    <property type="entry name" value="Csc1-like"/>
</dbReference>
<dbReference type="GO" id="GO:0005227">
    <property type="term" value="F:calcium-activated cation channel activity"/>
    <property type="evidence" value="ECO:0007669"/>
    <property type="project" value="InterPro"/>
</dbReference>
<evidence type="ECO:0000313" key="4">
    <source>
        <dbReference type="Proteomes" id="UP000249390"/>
    </source>
</evidence>
<feature type="compositionally biased region" description="Polar residues" evidence="1">
    <location>
        <begin position="146"/>
        <end position="156"/>
    </location>
</feature>
<organism evidence="3 4">
    <name type="scientific">Cuscuta australis</name>
    <dbReference type="NCBI Taxonomy" id="267555"/>
    <lineage>
        <taxon>Eukaryota</taxon>
        <taxon>Viridiplantae</taxon>
        <taxon>Streptophyta</taxon>
        <taxon>Embryophyta</taxon>
        <taxon>Tracheophyta</taxon>
        <taxon>Spermatophyta</taxon>
        <taxon>Magnoliopsida</taxon>
        <taxon>eudicotyledons</taxon>
        <taxon>Gunneridae</taxon>
        <taxon>Pentapetalae</taxon>
        <taxon>asterids</taxon>
        <taxon>lamiids</taxon>
        <taxon>Solanales</taxon>
        <taxon>Convolvulaceae</taxon>
        <taxon>Cuscuteae</taxon>
        <taxon>Cuscuta</taxon>
        <taxon>Cuscuta subgen. Grammica</taxon>
        <taxon>Cuscuta sect. Cleistogrammica</taxon>
    </lineage>
</organism>